<feature type="region of interest" description="Disordered" evidence="1">
    <location>
        <begin position="1"/>
        <end position="20"/>
    </location>
</feature>
<reference evidence="3" key="1">
    <citation type="submission" date="2023-10" db="EMBL/GenBank/DDBJ databases">
        <authorList>
            <person name="Chen Y."/>
            <person name="Shah S."/>
            <person name="Dougan E. K."/>
            <person name="Thang M."/>
            <person name="Chan C."/>
        </authorList>
    </citation>
    <scope>NUCLEOTIDE SEQUENCE [LARGE SCALE GENOMIC DNA]</scope>
</reference>
<keyword evidence="4" id="KW-1185">Reference proteome</keyword>
<comment type="caution">
    <text evidence="3">The sequence shown here is derived from an EMBL/GenBank/DDBJ whole genome shotgun (WGS) entry which is preliminary data.</text>
</comment>
<feature type="non-terminal residue" evidence="3">
    <location>
        <position position="560"/>
    </location>
</feature>
<feature type="transmembrane region" description="Helical" evidence="2">
    <location>
        <begin position="377"/>
        <end position="395"/>
    </location>
</feature>
<evidence type="ECO:0000256" key="2">
    <source>
        <dbReference type="SAM" id="Phobius"/>
    </source>
</evidence>
<feature type="transmembrane region" description="Helical" evidence="2">
    <location>
        <begin position="510"/>
        <end position="532"/>
    </location>
</feature>
<accession>A0ABN9QPA3</accession>
<gene>
    <name evidence="3" type="ORF">PCOR1329_LOCUS13706</name>
</gene>
<keyword evidence="2" id="KW-1133">Transmembrane helix</keyword>
<feature type="transmembrane region" description="Helical" evidence="2">
    <location>
        <begin position="308"/>
        <end position="327"/>
    </location>
</feature>
<feature type="transmembrane region" description="Helical" evidence="2">
    <location>
        <begin position="277"/>
        <end position="296"/>
    </location>
</feature>
<dbReference type="Proteomes" id="UP001189429">
    <property type="component" value="Unassembled WGS sequence"/>
</dbReference>
<keyword evidence="2" id="KW-0472">Membrane</keyword>
<feature type="transmembrane region" description="Helical" evidence="2">
    <location>
        <begin position="485"/>
        <end position="504"/>
    </location>
</feature>
<feature type="transmembrane region" description="Helical" evidence="2">
    <location>
        <begin position="539"/>
        <end position="559"/>
    </location>
</feature>
<feature type="transmembrane region" description="Helical" evidence="2">
    <location>
        <begin position="233"/>
        <end position="257"/>
    </location>
</feature>
<evidence type="ECO:0000313" key="4">
    <source>
        <dbReference type="Proteomes" id="UP001189429"/>
    </source>
</evidence>
<dbReference type="EMBL" id="CAUYUJ010004064">
    <property type="protein sequence ID" value="CAK0807987.1"/>
    <property type="molecule type" value="Genomic_DNA"/>
</dbReference>
<evidence type="ECO:0000313" key="3">
    <source>
        <dbReference type="EMBL" id="CAK0807987.1"/>
    </source>
</evidence>
<organism evidence="3 4">
    <name type="scientific">Prorocentrum cordatum</name>
    <dbReference type="NCBI Taxonomy" id="2364126"/>
    <lineage>
        <taxon>Eukaryota</taxon>
        <taxon>Sar</taxon>
        <taxon>Alveolata</taxon>
        <taxon>Dinophyceae</taxon>
        <taxon>Prorocentrales</taxon>
        <taxon>Prorocentraceae</taxon>
        <taxon>Prorocentrum</taxon>
    </lineage>
</organism>
<keyword evidence="2" id="KW-0812">Transmembrane</keyword>
<name>A0ABN9QPA3_9DINO</name>
<protein>
    <submittedName>
        <fullName evidence="3">Uncharacterized protein</fullName>
    </submittedName>
</protein>
<feature type="compositionally biased region" description="Basic and acidic residues" evidence="1">
    <location>
        <begin position="1"/>
        <end position="11"/>
    </location>
</feature>
<sequence>MEAGIRRDSSRVEPGIPQSEAKRISELVEKAPHALRQYERTARRHLWRKRQVQRRGNNLAEPLLAAARADEEPLEELCAAKQAFLGVLRAERELRGRHPESYTRLRLKALERIEREFQHLDSPEDRRHLSILILYVRRLPHPGATRAPRNLIVHASWRALSGHTARETIYHKMGLLHARVGRAPPRRTYSTSISLCAPEEVLSAAVMARALLGGHRVGGRLLAWYASVLRVRLAFFLSVVLALLLSVFSGSLMEVFFASFVGDSLAGDAADEKSRPLELIVGVWVLPIVLNLLALLGDEICDLVVDAYGNPPLAWLMASVLAAVSQSSTRPPARLMCKVVDRVFLFSGDGVPLLYALRARSLGGSSFMGGYVEGSLLSAVVLAVSALLADAMVAADSVGKSQRYGEAHIAFQHVHLAIEVHKIYPGTLEASCEYLGHYFEDCPAEVSSCVSVRRGVWGWAVKKLEWASFRARELRTRVVKKRRQLSKHGLALLLWSIAAGLSVYQYLPAWITGCAMLVSVVHWSGLICWYLPQLAGPPFYLVLVFFTLVSLCALSGGGME</sequence>
<proteinExistence type="predicted"/>
<evidence type="ECO:0000256" key="1">
    <source>
        <dbReference type="SAM" id="MobiDB-lite"/>
    </source>
</evidence>